<dbReference type="AlphaFoldDB" id="A0A4Y7PTD2"/>
<sequence>MSDSYSPEDVALLINFFQKAALAKRAFAAGAALVFYDYILTLPTEIAEIWNSKFSGAKVLFFLARYPFVISTVLEFALFFHPNPTDQVCQGLYYSWLALRVFILIGTGSIFALRTYAIFQKKLWILMVLGLLVLANIGVILYTDAFQSYPVAGTFGLNASCAFSDTGLYPKLQIVSRSLVLAFDTLVFCLTSVRTIRHTRDMKRAGLGLGLGYVMLRDGTLYFLFAFVISVADLIFYNLPDYGGSAGLVEGIGSAVTVVLINRLVLNLRQVSHRRETGQTLKTIEDEPEFATNSVLGNLGAPLRTGHEEDDAEEMSINEADDYETSRW</sequence>
<feature type="transmembrane region" description="Helical" evidence="2">
    <location>
        <begin position="92"/>
        <end position="111"/>
    </location>
</feature>
<evidence type="ECO:0000313" key="5">
    <source>
        <dbReference type="Proteomes" id="UP000294933"/>
    </source>
</evidence>
<feature type="domain" description="DUF6533" evidence="3">
    <location>
        <begin position="28"/>
        <end position="68"/>
    </location>
</feature>
<keyword evidence="2" id="KW-0812">Transmembrane</keyword>
<dbReference type="EMBL" id="ML170205">
    <property type="protein sequence ID" value="TDL18654.1"/>
    <property type="molecule type" value="Genomic_DNA"/>
</dbReference>
<keyword evidence="5" id="KW-1185">Reference proteome</keyword>
<dbReference type="OrthoDB" id="2933315at2759"/>
<feature type="compositionally biased region" description="Acidic residues" evidence="1">
    <location>
        <begin position="308"/>
        <end position="328"/>
    </location>
</feature>
<dbReference type="Proteomes" id="UP000294933">
    <property type="component" value="Unassembled WGS sequence"/>
</dbReference>
<feature type="transmembrane region" description="Helical" evidence="2">
    <location>
        <begin position="245"/>
        <end position="266"/>
    </location>
</feature>
<feature type="transmembrane region" description="Helical" evidence="2">
    <location>
        <begin position="59"/>
        <end position="80"/>
    </location>
</feature>
<feature type="region of interest" description="Disordered" evidence="1">
    <location>
        <begin position="295"/>
        <end position="328"/>
    </location>
</feature>
<dbReference type="InterPro" id="IPR045340">
    <property type="entry name" value="DUF6533"/>
</dbReference>
<feature type="transmembrane region" description="Helical" evidence="2">
    <location>
        <begin position="20"/>
        <end position="39"/>
    </location>
</feature>
<dbReference type="Pfam" id="PF20151">
    <property type="entry name" value="DUF6533"/>
    <property type="match status" value="1"/>
</dbReference>
<dbReference type="VEuPathDB" id="FungiDB:BD410DRAFT_900726"/>
<keyword evidence="2" id="KW-0472">Membrane</keyword>
<evidence type="ECO:0000256" key="1">
    <source>
        <dbReference type="SAM" id="MobiDB-lite"/>
    </source>
</evidence>
<keyword evidence="2" id="KW-1133">Transmembrane helix</keyword>
<gene>
    <name evidence="4" type="ORF">BD410DRAFT_900726</name>
</gene>
<proteinExistence type="predicted"/>
<feature type="transmembrane region" description="Helical" evidence="2">
    <location>
        <begin position="123"/>
        <end position="142"/>
    </location>
</feature>
<protein>
    <recommendedName>
        <fullName evidence="3">DUF6533 domain-containing protein</fullName>
    </recommendedName>
</protein>
<reference evidence="4 5" key="1">
    <citation type="submission" date="2018-06" db="EMBL/GenBank/DDBJ databases">
        <title>A transcriptomic atlas of mushroom development highlights an independent origin of complex multicellularity.</title>
        <authorList>
            <consortium name="DOE Joint Genome Institute"/>
            <person name="Krizsan K."/>
            <person name="Almasi E."/>
            <person name="Merenyi Z."/>
            <person name="Sahu N."/>
            <person name="Viragh M."/>
            <person name="Koszo T."/>
            <person name="Mondo S."/>
            <person name="Kiss B."/>
            <person name="Balint B."/>
            <person name="Kues U."/>
            <person name="Barry K."/>
            <person name="Hegedus J.C."/>
            <person name="Henrissat B."/>
            <person name="Johnson J."/>
            <person name="Lipzen A."/>
            <person name="Ohm R."/>
            <person name="Nagy I."/>
            <person name="Pangilinan J."/>
            <person name="Yan J."/>
            <person name="Xiong Y."/>
            <person name="Grigoriev I.V."/>
            <person name="Hibbett D.S."/>
            <person name="Nagy L.G."/>
        </authorList>
    </citation>
    <scope>NUCLEOTIDE SEQUENCE [LARGE SCALE GENOMIC DNA]</scope>
    <source>
        <strain evidence="4 5">SZMC22713</strain>
    </source>
</reference>
<name>A0A4Y7PTD2_9AGAM</name>
<accession>A0A4Y7PTD2</accession>
<dbReference type="STRING" id="50990.A0A4Y7PTD2"/>
<organism evidence="4 5">
    <name type="scientific">Rickenella mellea</name>
    <dbReference type="NCBI Taxonomy" id="50990"/>
    <lineage>
        <taxon>Eukaryota</taxon>
        <taxon>Fungi</taxon>
        <taxon>Dikarya</taxon>
        <taxon>Basidiomycota</taxon>
        <taxon>Agaricomycotina</taxon>
        <taxon>Agaricomycetes</taxon>
        <taxon>Hymenochaetales</taxon>
        <taxon>Rickenellaceae</taxon>
        <taxon>Rickenella</taxon>
    </lineage>
</organism>
<evidence type="ECO:0000256" key="2">
    <source>
        <dbReference type="SAM" id="Phobius"/>
    </source>
</evidence>
<evidence type="ECO:0000313" key="4">
    <source>
        <dbReference type="EMBL" id="TDL18654.1"/>
    </source>
</evidence>
<evidence type="ECO:0000259" key="3">
    <source>
        <dbReference type="Pfam" id="PF20151"/>
    </source>
</evidence>
<feature type="transmembrane region" description="Helical" evidence="2">
    <location>
        <begin position="174"/>
        <end position="193"/>
    </location>
</feature>